<evidence type="ECO:0000259" key="1">
    <source>
        <dbReference type="Pfam" id="PF11563"/>
    </source>
</evidence>
<evidence type="ECO:0000313" key="2">
    <source>
        <dbReference type="EMBL" id="CAI4210793.1"/>
    </source>
</evidence>
<dbReference type="EMBL" id="CALLCH030000001">
    <property type="protein sequence ID" value="CAI4210793.1"/>
    <property type="molecule type" value="Genomic_DNA"/>
</dbReference>
<dbReference type="PANTHER" id="PTHR42071:SF1">
    <property type="entry name" value="GLOBIN-SENSOR DOMAIN-CONTAINING PROTEIN"/>
    <property type="match status" value="1"/>
</dbReference>
<proteinExistence type="predicted"/>
<dbReference type="GO" id="GO:0019825">
    <property type="term" value="F:oxygen binding"/>
    <property type="evidence" value="ECO:0007669"/>
    <property type="project" value="InterPro"/>
</dbReference>
<dbReference type="GO" id="GO:0020037">
    <property type="term" value="F:heme binding"/>
    <property type="evidence" value="ECO:0007669"/>
    <property type="project" value="InterPro"/>
</dbReference>
<gene>
    <name evidence="2" type="ORF">PPNO1_LOCUS593</name>
</gene>
<protein>
    <recommendedName>
        <fullName evidence="1">Globin-sensor domain-containing protein</fullName>
    </recommendedName>
</protein>
<organism evidence="2 3">
    <name type="scientific">Parascedosporium putredinis</name>
    <dbReference type="NCBI Taxonomy" id="1442378"/>
    <lineage>
        <taxon>Eukaryota</taxon>
        <taxon>Fungi</taxon>
        <taxon>Dikarya</taxon>
        <taxon>Ascomycota</taxon>
        <taxon>Pezizomycotina</taxon>
        <taxon>Sordariomycetes</taxon>
        <taxon>Hypocreomycetidae</taxon>
        <taxon>Microascales</taxon>
        <taxon>Microascaceae</taxon>
        <taxon>Parascedosporium</taxon>
    </lineage>
</organism>
<accession>A0A9P1GUY5</accession>
<dbReference type="InterPro" id="IPR012292">
    <property type="entry name" value="Globin/Proto"/>
</dbReference>
<keyword evidence="3" id="KW-1185">Reference proteome</keyword>
<dbReference type="Pfam" id="PF11563">
    <property type="entry name" value="Protoglobin"/>
    <property type="match status" value="1"/>
</dbReference>
<evidence type="ECO:0000313" key="3">
    <source>
        <dbReference type="Proteomes" id="UP000838763"/>
    </source>
</evidence>
<dbReference type="OrthoDB" id="10027058at2759"/>
<dbReference type="InterPro" id="IPR044398">
    <property type="entry name" value="Globin-sensor_dom"/>
</dbReference>
<dbReference type="AlphaFoldDB" id="A0A9P1GUY5"/>
<reference evidence="2" key="1">
    <citation type="submission" date="2022-11" db="EMBL/GenBank/DDBJ databases">
        <authorList>
            <person name="Scott C."/>
            <person name="Bruce N."/>
        </authorList>
    </citation>
    <scope>NUCLEOTIDE SEQUENCE</scope>
</reference>
<sequence length="98" mass="11512">MTTSTEHIDRKSLYTNLEARIEYLHRFLDFNEDDVAALAFGSKFVQDIIPAVVHIVYRKLLQFDVTARAFESRDTRSDKPLEKILEDHSPELQTRKIF</sequence>
<feature type="domain" description="Globin-sensor" evidence="1">
    <location>
        <begin position="18"/>
        <end position="94"/>
    </location>
</feature>
<dbReference type="Proteomes" id="UP000838763">
    <property type="component" value="Unassembled WGS sequence"/>
</dbReference>
<dbReference type="Gene3D" id="1.10.490.10">
    <property type="entry name" value="Globins"/>
    <property type="match status" value="1"/>
</dbReference>
<dbReference type="PANTHER" id="PTHR42071">
    <property type="entry name" value="PROTOGLOBIN DOMAIN-CONTAINING PROTEIN"/>
    <property type="match status" value="1"/>
</dbReference>
<name>A0A9P1GUY5_9PEZI</name>
<comment type="caution">
    <text evidence="2">The sequence shown here is derived from an EMBL/GenBank/DDBJ whole genome shotgun (WGS) entry which is preliminary data.</text>
</comment>